<organism evidence="1 2">
    <name type="scientific">Labeo rohita</name>
    <name type="common">Indian major carp</name>
    <name type="synonym">Cyprinus rohita</name>
    <dbReference type="NCBI Taxonomy" id="84645"/>
    <lineage>
        <taxon>Eukaryota</taxon>
        <taxon>Metazoa</taxon>
        <taxon>Chordata</taxon>
        <taxon>Craniata</taxon>
        <taxon>Vertebrata</taxon>
        <taxon>Euteleostomi</taxon>
        <taxon>Actinopterygii</taxon>
        <taxon>Neopterygii</taxon>
        <taxon>Teleostei</taxon>
        <taxon>Ostariophysi</taxon>
        <taxon>Cypriniformes</taxon>
        <taxon>Cyprinidae</taxon>
        <taxon>Labeoninae</taxon>
        <taxon>Labeonini</taxon>
        <taxon>Labeo</taxon>
    </lineage>
</organism>
<sequence length="22" mass="2461">MIAGCNVKSRLVCLLQEPPLYL</sequence>
<accession>A0ABQ8L194</accession>
<protein>
    <submittedName>
        <fullName evidence="1">Histone acetyltransferase KAT6A</fullName>
    </submittedName>
</protein>
<name>A0ABQ8L194_LABRO</name>
<comment type="caution">
    <text evidence="1">The sequence shown here is derived from an EMBL/GenBank/DDBJ whole genome shotgun (WGS) entry which is preliminary data.</text>
</comment>
<keyword evidence="2" id="KW-1185">Reference proteome</keyword>
<reference evidence="1 2" key="1">
    <citation type="submission" date="2022-01" db="EMBL/GenBank/DDBJ databases">
        <title>A high-quality chromosome-level genome assembly of rohu carp, Labeo rohita.</title>
        <authorList>
            <person name="Arick M.A. II"/>
            <person name="Hsu C.-Y."/>
            <person name="Magbanua Z."/>
            <person name="Pechanova O."/>
            <person name="Grover C."/>
            <person name="Miller E."/>
            <person name="Thrash A."/>
            <person name="Ezzel L."/>
            <person name="Alam S."/>
            <person name="Benzie J."/>
            <person name="Hamilton M."/>
            <person name="Karsi A."/>
            <person name="Lawrence M.L."/>
            <person name="Peterson D.G."/>
        </authorList>
    </citation>
    <scope>NUCLEOTIDE SEQUENCE [LARGE SCALE GENOMIC DNA]</scope>
    <source>
        <strain evidence="2">BAU-BD-2019</strain>
        <tissue evidence="1">Blood</tissue>
    </source>
</reference>
<dbReference type="Proteomes" id="UP000830375">
    <property type="component" value="Unassembled WGS sequence"/>
</dbReference>
<gene>
    <name evidence="1" type="ORF">H4Q32_025030</name>
</gene>
<evidence type="ECO:0000313" key="2">
    <source>
        <dbReference type="Proteomes" id="UP000830375"/>
    </source>
</evidence>
<proteinExistence type="predicted"/>
<dbReference type="EMBL" id="JACTAM010002497">
    <property type="protein sequence ID" value="KAI2644511.1"/>
    <property type="molecule type" value="Genomic_DNA"/>
</dbReference>
<evidence type="ECO:0000313" key="1">
    <source>
        <dbReference type="EMBL" id="KAI2644511.1"/>
    </source>
</evidence>